<evidence type="ECO:0000313" key="2">
    <source>
        <dbReference type="Proteomes" id="UP001159363"/>
    </source>
</evidence>
<proteinExistence type="predicted"/>
<organism evidence="1 2">
    <name type="scientific">Dryococelus australis</name>
    <dbReference type="NCBI Taxonomy" id="614101"/>
    <lineage>
        <taxon>Eukaryota</taxon>
        <taxon>Metazoa</taxon>
        <taxon>Ecdysozoa</taxon>
        <taxon>Arthropoda</taxon>
        <taxon>Hexapoda</taxon>
        <taxon>Insecta</taxon>
        <taxon>Pterygota</taxon>
        <taxon>Neoptera</taxon>
        <taxon>Polyneoptera</taxon>
        <taxon>Phasmatodea</taxon>
        <taxon>Verophasmatodea</taxon>
        <taxon>Anareolatae</taxon>
        <taxon>Phasmatidae</taxon>
        <taxon>Eurycanthinae</taxon>
        <taxon>Dryococelus</taxon>
    </lineage>
</organism>
<dbReference type="SUPFAM" id="SSF53098">
    <property type="entry name" value="Ribonuclease H-like"/>
    <property type="match status" value="1"/>
</dbReference>
<accession>A0ABQ9GLM3</accession>
<dbReference type="Gene3D" id="3.30.420.10">
    <property type="entry name" value="Ribonuclease H-like superfamily/Ribonuclease H"/>
    <property type="match status" value="1"/>
</dbReference>
<sequence length="303" mass="34158">MKEVLPMLHEQHPVVSWPRMDLAIETLVKQGVPCQMPDPKTKKKDVWCGQPIVGEGSKTDASMVEDYGTWVEVEFMSLTAAARTIDSLRSKFAAYGLQETLFWSGEFKTYCTSKAINLKLTLPFPPQSNGAVQSFNTLKIRAVGTIFLLQENKFWCKVYEEREICGYQDIKFRFCYAIHLQQIQLRIQSTRAGASPGTDFRSLHDLSETSTDQRFWWGGRKGSGVSGRLSQPLPGGMTGETYRQGWHDSVNQDSVRCGLKHSRWCPTLAPVDTLSLPSSLLHQRNEASLHSLLLRGEVEGKEI</sequence>
<comment type="caution">
    <text evidence="1">The sequence shown here is derived from an EMBL/GenBank/DDBJ whole genome shotgun (WGS) entry which is preliminary data.</text>
</comment>
<name>A0ABQ9GLM3_9NEOP</name>
<dbReference type="InterPro" id="IPR012337">
    <property type="entry name" value="RNaseH-like_sf"/>
</dbReference>
<gene>
    <name evidence="1" type="ORF">PR048_026536</name>
</gene>
<keyword evidence="2" id="KW-1185">Reference proteome</keyword>
<protein>
    <submittedName>
        <fullName evidence="1">Uncharacterized protein</fullName>
    </submittedName>
</protein>
<dbReference type="InterPro" id="IPR036397">
    <property type="entry name" value="RNaseH_sf"/>
</dbReference>
<reference evidence="1 2" key="1">
    <citation type="submission" date="2023-02" db="EMBL/GenBank/DDBJ databases">
        <title>LHISI_Scaffold_Assembly.</title>
        <authorList>
            <person name="Stuart O.P."/>
            <person name="Cleave R."/>
            <person name="Magrath M.J.L."/>
            <person name="Mikheyev A.S."/>
        </authorList>
    </citation>
    <scope>NUCLEOTIDE SEQUENCE [LARGE SCALE GENOMIC DNA]</scope>
    <source>
        <strain evidence="1">Daus_M_001</strain>
        <tissue evidence="1">Leg muscle</tissue>
    </source>
</reference>
<evidence type="ECO:0000313" key="1">
    <source>
        <dbReference type="EMBL" id="KAJ8872920.1"/>
    </source>
</evidence>
<dbReference type="EMBL" id="JARBHB010000011">
    <property type="protein sequence ID" value="KAJ8872920.1"/>
    <property type="molecule type" value="Genomic_DNA"/>
</dbReference>
<dbReference type="Proteomes" id="UP001159363">
    <property type="component" value="Chromosome 10"/>
</dbReference>